<dbReference type="GO" id="GO:0016020">
    <property type="term" value="C:membrane"/>
    <property type="evidence" value="ECO:0007669"/>
    <property type="project" value="UniProtKB-SubCell"/>
</dbReference>
<feature type="compositionally biased region" description="Basic and acidic residues" evidence="2">
    <location>
        <begin position="488"/>
        <end position="527"/>
    </location>
</feature>
<dbReference type="SUPFAM" id="SSF103473">
    <property type="entry name" value="MFS general substrate transporter"/>
    <property type="match status" value="1"/>
</dbReference>
<protein>
    <submittedName>
        <fullName evidence="5">Putative major facilitator superfamily transporter</fullName>
    </submittedName>
</protein>
<keyword evidence="3" id="KW-0812">Transmembrane</keyword>
<evidence type="ECO:0000313" key="6">
    <source>
        <dbReference type="Proteomes" id="UP000799302"/>
    </source>
</evidence>
<dbReference type="PROSITE" id="PS50850">
    <property type="entry name" value="MFS"/>
    <property type="match status" value="1"/>
</dbReference>
<evidence type="ECO:0000256" key="1">
    <source>
        <dbReference type="ARBA" id="ARBA00004141"/>
    </source>
</evidence>
<evidence type="ECO:0000313" key="5">
    <source>
        <dbReference type="EMBL" id="KAF2673247.1"/>
    </source>
</evidence>
<keyword evidence="3" id="KW-1133">Transmembrane helix</keyword>
<feature type="transmembrane region" description="Helical" evidence="3">
    <location>
        <begin position="88"/>
        <end position="105"/>
    </location>
</feature>
<dbReference type="InterPro" id="IPR036259">
    <property type="entry name" value="MFS_trans_sf"/>
</dbReference>
<comment type="subcellular location">
    <subcellularLocation>
        <location evidence="1">Membrane</location>
        <topology evidence="1">Multi-pass membrane protein</topology>
    </subcellularLocation>
</comment>
<evidence type="ECO:0000256" key="3">
    <source>
        <dbReference type="SAM" id="Phobius"/>
    </source>
</evidence>
<feature type="transmembrane region" description="Helical" evidence="3">
    <location>
        <begin position="410"/>
        <end position="428"/>
    </location>
</feature>
<evidence type="ECO:0000259" key="4">
    <source>
        <dbReference type="PROSITE" id="PS50850"/>
    </source>
</evidence>
<dbReference type="Proteomes" id="UP000799302">
    <property type="component" value="Unassembled WGS sequence"/>
</dbReference>
<keyword evidence="3" id="KW-0472">Membrane</keyword>
<organism evidence="5 6">
    <name type="scientific">Microthyrium microscopicum</name>
    <dbReference type="NCBI Taxonomy" id="703497"/>
    <lineage>
        <taxon>Eukaryota</taxon>
        <taxon>Fungi</taxon>
        <taxon>Dikarya</taxon>
        <taxon>Ascomycota</taxon>
        <taxon>Pezizomycotina</taxon>
        <taxon>Dothideomycetes</taxon>
        <taxon>Dothideomycetes incertae sedis</taxon>
        <taxon>Microthyriales</taxon>
        <taxon>Microthyriaceae</taxon>
        <taxon>Microthyrium</taxon>
    </lineage>
</organism>
<feature type="transmembrane region" description="Helical" evidence="3">
    <location>
        <begin position="144"/>
        <end position="162"/>
    </location>
</feature>
<gene>
    <name evidence="5" type="ORF">BT63DRAFT_445568</name>
</gene>
<feature type="domain" description="Major facilitator superfamily (MFS) profile" evidence="4">
    <location>
        <begin position="48"/>
        <end position="434"/>
    </location>
</feature>
<feature type="transmembrane region" description="Helical" evidence="3">
    <location>
        <begin position="284"/>
        <end position="304"/>
    </location>
</feature>
<keyword evidence="6" id="KW-1185">Reference proteome</keyword>
<dbReference type="PANTHER" id="PTHR42910">
    <property type="entry name" value="TRANSPORTER SCO4007-RELATED"/>
    <property type="match status" value="1"/>
</dbReference>
<feature type="transmembrane region" description="Helical" evidence="3">
    <location>
        <begin position="316"/>
        <end position="338"/>
    </location>
</feature>
<feature type="region of interest" description="Disordered" evidence="2">
    <location>
        <begin position="484"/>
        <end position="527"/>
    </location>
</feature>
<evidence type="ECO:0000256" key="2">
    <source>
        <dbReference type="SAM" id="MobiDB-lite"/>
    </source>
</evidence>
<dbReference type="EMBL" id="MU004231">
    <property type="protein sequence ID" value="KAF2673247.1"/>
    <property type="molecule type" value="Genomic_DNA"/>
</dbReference>
<dbReference type="GO" id="GO:0022857">
    <property type="term" value="F:transmembrane transporter activity"/>
    <property type="evidence" value="ECO:0007669"/>
    <property type="project" value="InterPro"/>
</dbReference>
<feature type="transmembrane region" description="Helical" evidence="3">
    <location>
        <begin position="49"/>
        <end position="68"/>
    </location>
</feature>
<dbReference type="OrthoDB" id="2105912at2759"/>
<dbReference type="PANTHER" id="PTHR42910:SF1">
    <property type="entry name" value="MAJOR FACILITATOR SUPERFAMILY (MFS) PROFILE DOMAIN-CONTAINING PROTEIN"/>
    <property type="match status" value="1"/>
</dbReference>
<feature type="transmembrane region" description="Helical" evidence="3">
    <location>
        <begin position="174"/>
        <end position="193"/>
    </location>
</feature>
<dbReference type="CDD" id="cd17324">
    <property type="entry name" value="MFS_NepI_like"/>
    <property type="match status" value="1"/>
</dbReference>
<feature type="transmembrane region" description="Helical" evidence="3">
    <location>
        <begin position="205"/>
        <end position="224"/>
    </location>
</feature>
<dbReference type="InterPro" id="IPR020846">
    <property type="entry name" value="MFS_dom"/>
</dbReference>
<feature type="transmembrane region" description="Helical" evidence="3">
    <location>
        <begin position="236"/>
        <end position="264"/>
    </location>
</feature>
<reference evidence="5" key="1">
    <citation type="journal article" date="2020" name="Stud. Mycol.">
        <title>101 Dothideomycetes genomes: a test case for predicting lifestyles and emergence of pathogens.</title>
        <authorList>
            <person name="Haridas S."/>
            <person name="Albert R."/>
            <person name="Binder M."/>
            <person name="Bloem J."/>
            <person name="Labutti K."/>
            <person name="Salamov A."/>
            <person name="Andreopoulos B."/>
            <person name="Baker S."/>
            <person name="Barry K."/>
            <person name="Bills G."/>
            <person name="Bluhm B."/>
            <person name="Cannon C."/>
            <person name="Castanera R."/>
            <person name="Culley D."/>
            <person name="Daum C."/>
            <person name="Ezra D."/>
            <person name="Gonzalez J."/>
            <person name="Henrissat B."/>
            <person name="Kuo A."/>
            <person name="Liang C."/>
            <person name="Lipzen A."/>
            <person name="Lutzoni F."/>
            <person name="Magnuson J."/>
            <person name="Mondo S."/>
            <person name="Nolan M."/>
            <person name="Ohm R."/>
            <person name="Pangilinan J."/>
            <person name="Park H.-J."/>
            <person name="Ramirez L."/>
            <person name="Alfaro M."/>
            <person name="Sun H."/>
            <person name="Tritt A."/>
            <person name="Yoshinaga Y."/>
            <person name="Zwiers L.-H."/>
            <person name="Turgeon B."/>
            <person name="Goodwin S."/>
            <person name="Spatafora J."/>
            <person name="Crous P."/>
            <person name="Grigoriev I."/>
        </authorList>
    </citation>
    <scope>NUCLEOTIDE SEQUENCE</scope>
    <source>
        <strain evidence="5">CBS 115976</strain>
    </source>
</reference>
<dbReference type="Gene3D" id="1.20.1250.20">
    <property type="entry name" value="MFS general substrate transporter like domains"/>
    <property type="match status" value="1"/>
</dbReference>
<proteinExistence type="predicted"/>
<dbReference type="InterPro" id="IPR011701">
    <property type="entry name" value="MFS"/>
</dbReference>
<dbReference type="Pfam" id="PF07690">
    <property type="entry name" value="MFS_1"/>
    <property type="match status" value="1"/>
</dbReference>
<dbReference type="AlphaFoldDB" id="A0A6A6UP95"/>
<accession>A0A6A6UP95</accession>
<name>A0A6A6UP95_9PEZI</name>
<feature type="transmembrane region" description="Helical" evidence="3">
    <location>
        <begin position="117"/>
        <end position="138"/>
    </location>
</feature>
<sequence length="527" mass="58035">MSSQTPQNHSTEPTHKRKVPVLLQKAWKIIIWTPPNCRWDPENPPKFSMALNVLFAFAGAFTVANLYYNHPILNVLAAEFHTTFEEASLIPTLMQAGYALGLFLLCPLGDILRRRPFVLSLVFLTSSLWIILCVTKSLRVFQGVSFVVAISTVTPQLMLPLVGDLAPPNRRATALAIVVSGFALGILIARVLSGTLTNYTPWRTIYWLSCGLQYLIFGLLWLFMPDYPSKNPAGLNYFYMLWSIFPILTRNPVLVQACLVAFFSSATFTNFWTTLTFLLAGEPYNYSPLIVGLFGLIGIAGMLLNPFYARFVSDRYVPHFSVLVGCVTTLAGICVGTYTGTFSVAGPVVQAVLNDFGMQTAQIANRNAIYSIEPNARNRVNVAYMLSTFLGQLMGTSAGNHVFAQGGWRLSGSASVGFIGAAILFALLRGPWEKGWIGWHGGFSMRKKDKMSADGRTAETVFYKGKDGDLEKAEGTTTHKALTELAAEEGRETLEDGKREDGESDIEKKSDVVEDEKSHGISKETKA</sequence>